<evidence type="ECO:0000256" key="2">
    <source>
        <dbReference type="PIRNR" id="PIRNR038972"/>
    </source>
</evidence>
<dbReference type="GO" id="GO:0005737">
    <property type="term" value="C:cytoplasm"/>
    <property type="evidence" value="ECO:0007669"/>
    <property type="project" value="UniProtKB-SubCell"/>
</dbReference>
<dbReference type="GO" id="GO:0031591">
    <property type="term" value="P:wybutosine biosynthetic process"/>
    <property type="evidence" value="ECO:0007669"/>
    <property type="project" value="InterPro"/>
</dbReference>
<evidence type="ECO:0000259" key="4">
    <source>
        <dbReference type="PROSITE" id="PS51684"/>
    </source>
</evidence>
<evidence type="ECO:0000313" key="6">
    <source>
        <dbReference type="Proteomes" id="UP001302126"/>
    </source>
</evidence>
<name>A0AAN6WXN4_9PEZI</name>
<dbReference type="EMBL" id="MU864367">
    <property type="protein sequence ID" value="KAK4190293.1"/>
    <property type="molecule type" value="Genomic_DNA"/>
</dbReference>
<reference evidence="5" key="2">
    <citation type="submission" date="2023-05" db="EMBL/GenBank/DDBJ databases">
        <authorList>
            <consortium name="Lawrence Berkeley National Laboratory"/>
            <person name="Steindorff A."/>
            <person name="Hensen N."/>
            <person name="Bonometti L."/>
            <person name="Westerberg I."/>
            <person name="Brannstrom I.O."/>
            <person name="Guillou S."/>
            <person name="Cros-Aarteil S."/>
            <person name="Calhoun S."/>
            <person name="Haridas S."/>
            <person name="Kuo A."/>
            <person name="Mondo S."/>
            <person name="Pangilinan J."/>
            <person name="Riley R."/>
            <person name="Labutti K."/>
            <person name="Andreopoulos B."/>
            <person name="Lipzen A."/>
            <person name="Chen C."/>
            <person name="Yanf M."/>
            <person name="Daum C."/>
            <person name="Ng V."/>
            <person name="Clum A."/>
            <person name="Ohm R."/>
            <person name="Martin F."/>
            <person name="Silar P."/>
            <person name="Natvig D."/>
            <person name="Lalanne C."/>
            <person name="Gautier V."/>
            <person name="Ament-Velasquez S.L."/>
            <person name="Kruys A."/>
            <person name="Hutchinson M.I."/>
            <person name="Powell A.J."/>
            <person name="Barry K."/>
            <person name="Miller A.N."/>
            <person name="Grigoriev I.V."/>
            <person name="Debuchy R."/>
            <person name="Gladieux P."/>
            <person name="Thoren M.H."/>
            <person name="Johannesson H."/>
        </authorList>
    </citation>
    <scope>NUCLEOTIDE SEQUENCE</scope>
    <source>
        <strain evidence="5">PSN309</strain>
    </source>
</reference>
<dbReference type="InterPro" id="IPR026274">
    <property type="entry name" value="tRNA_wybutosine_synth_prot_2"/>
</dbReference>
<comment type="pathway">
    <text evidence="2">tRNA modification; wybutosine-tRNA(Phe) biosynthesis.</text>
</comment>
<dbReference type="PIRSF" id="PIRSF038972">
    <property type="entry name" value="Trm12"/>
    <property type="match status" value="1"/>
</dbReference>
<dbReference type="GO" id="GO:0102522">
    <property type="term" value="F:tRNA 4-demethylwyosine alpha-amino-alpha-carboxypropyltransferase activity"/>
    <property type="evidence" value="ECO:0007669"/>
    <property type="project" value="UniProtKB-EC"/>
</dbReference>
<keyword evidence="2" id="KW-0963">Cytoplasm</keyword>
<comment type="caution">
    <text evidence="5">The sequence shown here is derived from an EMBL/GenBank/DDBJ whole genome shotgun (WGS) entry which is preliminary data.</text>
</comment>
<keyword evidence="2" id="KW-0949">S-adenosyl-L-methionine</keyword>
<dbReference type="InterPro" id="IPR029063">
    <property type="entry name" value="SAM-dependent_MTases_sf"/>
</dbReference>
<dbReference type="SUPFAM" id="SSF53335">
    <property type="entry name" value="S-adenosyl-L-methionine-dependent methyltransferases"/>
    <property type="match status" value="1"/>
</dbReference>
<dbReference type="GO" id="GO:0008175">
    <property type="term" value="F:tRNA methyltransferase activity"/>
    <property type="evidence" value="ECO:0007669"/>
    <property type="project" value="TreeGrafter"/>
</dbReference>
<dbReference type="AlphaFoldDB" id="A0AAN6WXN4"/>
<sequence>MAENTKPKRPPKKKEPPLTAAIKSWLTTLPPSLFDPLLSSQQPLHRDELRQSLLLTAPKRFVIYEPMALLPSGSFSSPSPWPLLFDLLSPAQKSSLWTAILAALSHPKGPPLTHLAINEGIPLHNSGPEAENTLRSPTGLHLLHGDFGSPTPSSPFETALWVTTKQNSLTQTWAPVHTMFSRGNIKEKARVLSFPPPPPPSSSSSSVPPSTKRQKERSPISQEYAIDLYAGIGYFVFSYAKLGFRLLCWEINPWSVEGLRRGALENKFSVRIIKDPAELAKNAHDLLFSDCDHEQIVVFQESNIHAARRLEELRSGEREIKVKHVNCGFLPTSEPIWRDALSLVQHGQSPEENEDEKRKRSCMLHLHENVHVKEIEGRREEINNMFGTWCSSSKGTKAKVEHVELVKTFAPDVWHCVFDLSIITRE</sequence>
<dbReference type="PANTHER" id="PTHR23245">
    <property type="entry name" value="TRNA METHYLTRANSFERASE"/>
    <property type="match status" value="1"/>
</dbReference>
<evidence type="ECO:0000256" key="3">
    <source>
        <dbReference type="SAM" id="MobiDB-lite"/>
    </source>
</evidence>
<reference evidence="5" key="1">
    <citation type="journal article" date="2023" name="Mol. Phylogenet. Evol.">
        <title>Genome-scale phylogeny and comparative genomics of the fungal order Sordariales.</title>
        <authorList>
            <person name="Hensen N."/>
            <person name="Bonometti L."/>
            <person name="Westerberg I."/>
            <person name="Brannstrom I.O."/>
            <person name="Guillou S."/>
            <person name="Cros-Aarteil S."/>
            <person name="Calhoun S."/>
            <person name="Haridas S."/>
            <person name="Kuo A."/>
            <person name="Mondo S."/>
            <person name="Pangilinan J."/>
            <person name="Riley R."/>
            <person name="LaButti K."/>
            <person name="Andreopoulos B."/>
            <person name="Lipzen A."/>
            <person name="Chen C."/>
            <person name="Yan M."/>
            <person name="Daum C."/>
            <person name="Ng V."/>
            <person name="Clum A."/>
            <person name="Steindorff A."/>
            <person name="Ohm R.A."/>
            <person name="Martin F."/>
            <person name="Silar P."/>
            <person name="Natvig D.O."/>
            <person name="Lalanne C."/>
            <person name="Gautier V."/>
            <person name="Ament-Velasquez S.L."/>
            <person name="Kruys A."/>
            <person name="Hutchinson M.I."/>
            <person name="Powell A.J."/>
            <person name="Barry K."/>
            <person name="Miller A.N."/>
            <person name="Grigoriev I.V."/>
            <person name="Debuchy R."/>
            <person name="Gladieux P."/>
            <person name="Hiltunen Thoren M."/>
            <person name="Johannesson H."/>
        </authorList>
    </citation>
    <scope>NUCLEOTIDE SEQUENCE</scope>
    <source>
        <strain evidence="5">PSN309</strain>
    </source>
</reference>
<keyword evidence="2" id="KW-0808">Transferase</keyword>
<comment type="catalytic activity">
    <reaction evidence="1">
        <text>4-demethylwyosine(37) in tRNA(Phe) + S-adenosyl-L-methionine = 4-demethyl-7-[(3S)-3-amino-3-carboxypropyl]wyosine(37) in tRNA(Phe) + S-methyl-5'-thioadenosine + H(+)</text>
        <dbReference type="Rhea" id="RHEA:36355"/>
        <dbReference type="Rhea" id="RHEA-COMP:10164"/>
        <dbReference type="Rhea" id="RHEA-COMP:10378"/>
        <dbReference type="ChEBI" id="CHEBI:15378"/>
        <dbReference type="ChEBI" id="CHEBI:17509"/>
        <dbReference type="ChEBI" id="CHEBI:59789"/>
        <dbReference type="ChEBI" id="CHEBI:64315"/>
        <dbReference type="ChEBI" id="CHEBI:73550"/>
        <dbReference type="EC" id="2.5.1.114"/>
    </reaction>
</comment>
<comment type="function">
    <text evidence="2">S-adenosyl-L-methionine-dependent transferase that acts as a component of the wybutosine biosynthesis pathway. Wybutosine is a hyper modified guanosine with a tricyclic base found at the 3'-position adjacent to the anticodon of eukaryotic phenylalanine tRNA. Catalyzes the transfer of the alpha-amino-alpha-carboxypropyl (acp) group from S-adenosyl-L-methionine to the C-7 position of 4-demethylwyosine (imG-14) to produce wybutosine-86.</text>
</comment>
<proteinExistence type="inferred from homology"/>
<keyword evidence="2" id="KW-0819">tRNA processing</keyword>
<dbReference type="Proteomes" id="UP001302126">
    <property type="component" value="Unassembled WGS sequence"/>
</dbReference>
<evidence type="ECO:0000256" key="1">
    <source>
        <dbReference type="ARBA" id="ARBA00049400"/>
    </source>
</evidence>
<dbReference type="GO" id="GO:0030488">
    <property type="term" value="P:tRNA methylation"/>
    <property type="evidence" value="ECO:0007669"/>
    <property type="project" value="TreeGrafter"/>
</dbReference>
<evidence type="ECO:0000313" key="5">
    <source>
        <dbReference type="EMBL" id="KAK4190293.1"/>
    </source>
</evidence>
<comment type="similarity">
    <text evidence="2">Belongs to the class I-like SAM-binding methyltransferase superfamily. TRM5/TYW2 family.</text>
</comment>
<keyword evidence="6" id="KW-1185">Reference proteome</keyword>
<organism evidence="5 6">
    <name type="scientific">Podospora australis</name>
    <dbReference type="NCBI Taxonomy" id="1536484"/>
    <lineage>
        <taxon>Eukaryota</taxon>
        <taxon>Fungi</taxon>
        <taxon>Dikarya</taxon>
        <taxon>Ascomycota</taxon>
        <taxon>Pezizomycotina</taxon>
        <taxon>Sordariomycetes</taxon>
        <taxon>Sordariomycetidae</taxon>
        <taxon>Sordariales</taxon>
        <taxon>Podosporaceae</taxon>
        <taxon>Podospora</taxon>
    </lineage>
</organism>
<protein>
    <recommendedName>
        <fullName evidence="2">tRNA wybutosine-synthesizing protein 2</fullName>
        <shortName evidence="2">tRNA-yW-synthesizing protein 2</shortName>
    </recommendedName>
    <alternativeName>
        <fullName evidence="2">tRNA(Phe) (4-demethylwyosine(37)-C(7)) aminocarboxypropyltransferase</fullName>
    </alternativeName>
</protein>
<dbReference type="Gene3D" id="3.40.50.150">
    <property type="entry name" value="Vaccinia Virus protein VP39"/>
    <property type="match status" value="1"/>
</dbReference>
<comment type="subcellular location">
    <subcellularLocation>
        <location evidence="2">Cytoplasm</location>
    </subcellularLocation>
</comment>
<dbReference type="InterPro" id="IPR030382">
    <property type="entry name" value="MeTrfase_TRM5/TYW2"/>
</dbReference>
<gene>
    <name evidence="5" type="ORF">QBC35DRAFT_490591</name>
</gene>
<feature type="domain" description="SAM-dependent methyltransferase TRM5/TYW2-type" evidence="4">
    <location>
        <begin position="106"/>
        <end position="424"/>
    </location>
</feature>
<dbReference type="GO" id="GO:0008757">
    <property type="term" value="F:S-adenosylmethionine-dependent methyltransferase activity"/>
    <property type="evidence" value="ECO:0007669"/>
    <property type="project" value="InterPro"/>
</dbReference>
<dbReference type="PANTHER" id="PTHR23245:SF25">
    <property type="entry name" value="TRNA WYBUTOSINE-SYNTHESIZING PROTEIN 2 HOMOLOG"/>
    <property type="match status" value="1"/>
</dbReference>
<feature type="region of interest" description="Disordered" evidence="3">
    <location>
        <begin position="190"/>
        <end position="218"/>
    </location>
</feature>
<accession>A0AAN6WXN4</accession>
<dbReference type="PROSITE" id="PS51684">
    <property type="entry name" value="SAM_MT_TRM5_TYW2"/>
    <property type="match status" value="1"/>
</dbReference>